<name>A0A843XDP9_COLES</name>
<accession>A0A843XDP9</accession>
<dbReference type="AlphaFoldDB" id="A0A843XDP9"/>
<keyword evidence="3" id="KW-1185">Reference proteome</keyword>
<reference evidence="2" key="1">
    <citation type="submission" date="2017-07" db="EMBL/GenBank/DDBJ databases">
        <title>Taro Niue Genome Assembly and Annotation.</title>
        <authorList>
            <person name="Atibalentja N."/>
            <person name="Keating K."/>
            <person name="Fields C.J."/>
        </authorList>
    </citation>
    <scope>NUCLEOTIDE SEQUENCE</scope>
    <source>
        <strain evidence="2">Niue_2</strain>
        <tissue evidence="2">Leaf</tissue>
    </source>
</reference>
<proteinExistence type="predicted"/>
<protein>
    <submittedName>
        <fullName evidence="2">Uncharacterized protein</fullName>
    </submittedName>
</protein>
<dbReference type="EMBL" id="NMUH01007550">
    <property type="protein sequence ID" value="MQM17456.1"/>
    <property type="molecule type" value="Genomic_DNA"/>
</dbReference>
<evidence type="ECO:0000313" key="3">
    <source>
        <dbReference type="Proteomes" id="UP000652761"/>
    </source>
</evidence>
<organism evidence="2 3">
    <name type="scientific">Colocasia esculenta</name>
    <name type="common">Wild taro</name>
    <name type="synonym">Arum esculentum</name>
    <dbReference type="NCBI Taxonomy" id="4460"/>
    <lineage>
        <taxon>Eukaryota</taxon>
        <taxon>Viridiplantae</taxon>
        <taxon>Streptophyta</taxon>
        <taxon>Embryophyta</taxon>
        <taxon>Tracheophyta</taxon>
        <taxon>Spermatophyta</taxon>
        <taxon>Magnoliopsida</taxon>
        <taxon>Liliopsida</taxon>
        <taxon>Araceae</taxon>
        <taxon>Aroideae</taxon>
        <taxon>Colocasieae</taxon>
        <taxon>Colocasia</taxon>
    </lineage>
</organism>
<sequence length="126" mass="14026">MPPRVRVPILGLDRTVGAAVPRAWATNAVCVNRNEEKAGNRGKRMALGMVEGCQCKRRCCVGEVSKYGQYTRIIGRKRVVTPQSADDLPFSSPISTPFKRRPKKKSHEAVNRLEMLPQDVLMHVGV</sequence>
<dbReference type="OrthoDB" id="786450at2759"/>
<comment type="caution">
    <text evidence="2">The sequence shown here is derived from an EMBL/GenBank/DDBJ whole genome shotgun (WGS) entry which is preliminary data.</text>
</comment>
<evidence type="ECO:0000256" key="1">
    <source>
        <dbReference type="SAM" id="MobiDB-lite"/>
    </source>
</evidence>
<evidence type="ECO:0000313" key="2">
    <source>
        <dbReference type="EMBL" id="MQM17456.1"/>
    </source>
</evidence>
<gene>
    <name evidence="2" type="ORF">Taro_050428</name>
</gene>
<dbReference type="Proteomes" id="UP000652761">
    <property type="component" value="Unassembled WGS sequence"/>
</dbReference>
<feature type="region of interest" description="Disordered" evidence="1">
    <location>
        <begin position="84"/>
        <end position="106"/>
    </location>
</feature>